<dbReference type="Proteomes" id="UP001221757">
    <property type="component" value="Unassembled WGS sequence"/>
</dbReference>
<protein>
    <submittedName>
        <fullName evidence="1">Uncharacterized protein</fullName>
    </submittedName>
</protein>
<proteinExistence type="predicted"/>
<evidence type="ECO:0000313" key="1">
    <source>
        <dbReference type="EMBL" id="KAJ7683636.1"/>
    </source>
</evidence>
<comment type="caution">
    <text evidence="1">The sequence shown here is derived from an EMBL/GenBank/DDBJ whole genome shotgun (WGS) entry which is preliminary data.</text>
</comment>
<dbReference type="AlphaFoldDB" id="A0AAD7D8E5"/>
<gene>
    <name evidence="1" type="ORF">B0H17DRAFT_1204942</name>
</gene>
<sequence length="222" mass="24345">MPKPANELYRRLRSQKHGIPQFTPEPNENLPTEYRKVGVSIGDVGVWSEDSFDVLFNTCWPATYSINAAQGVPKDFAPFPLERRDISRRLYHSPGTVIASAKVTRISLSVGASSVVTPFFPTTVGSSVTFELQSKECAMLVLPEGASREKLLPVETFRAHVKRYSHDWYKFAGDRLPSSGFLFVVTGCDKTASWGIATASTASRAIGVSLKFAVVGDDPQLS</sequence>
<organism evidence="1 2">
    <name type="scientific">Mycena rosella</name>
    <name type="common">Pink bonnet</name>
    <name type="synonym">Agaricus rosellus</name>
    <dbReference type="NCBI Taxonomy" id="1033263"/>
    <lineage>
        <taxon>Eukaryota</taxon>
        <taxon>Fungi</taxon>
        <taxon>Dikarya</taxon>
        <taxon>Basidiomycota</taxon>
        <taxon>Agaricomycotina</taxon>
        <taxon>Agaricomycetes</taxon>
        <taxon>Agaricomycetidae</taxon>
        <taxon>Agaricales</taxon>
        <taxon>Marasmiineae</taxon>
        <taxon>Mycenaceae</taxon>
        <taxon>Mycena</taxon>
    </lineage>
</organism>
<accession>A0AAD7D8E5</accession>
<reference evidence="1" key="1">
    <citation type="submission" date="2023-03" db="EMBL/GenBank/DDBJ databases">
        <title>Massive genome expansion in bonnet fungi (Mycena s.s.) driven by repeated elements and novel gene families across ecological guilds.</title>
        <authorList>
            <consortium name="Lawrence Berkeley National Laboratory"/>
            <person name="Harder C.B."/>
            <person name="Miyauchi S."/>
            <person name="Viragh M."/>
            <person name="Kuo A."/>
            <person name="Thoen E."/>
            <person name="Andreopoulos B."/>
            <person name="Lu D."/>
            <person name="Skrede I."/>
            <person name="Drula E."/>
            <person name="Henrissat B."/>
            <person name="Morin E."/>
            <person name="Kohler A."/>
            <person name="Barry K."/>
            <person name="LaButti K."/>
            <person name="Morin E."/>
            <person name="Salamov A."/>
            <person name="Lipzen A."/>
            <person name="Mereny Z."/>
            <person name="Hegedus B."/>
            <person name="Baldrian P."/>
            <person name="Stursova M."/>
            <person name="Weitz H."/>
            <person name="Taylor A."/>
            <person name="Grigoriev I.V."/>
            <person name="Nagy L.G."/>
            <person name="Martin F."/>
            <person name="Kauserud H."/>
        </authorList>
    </citation>
    <scope>NUCLEOTIDE SEQUENCE</scope>
    <source>
        <strain evidence="1">CBHHK067</strain>
    </source>
</reference>
<name>A0AAD7D8E5_MYCRO</name>
<evidence type="ECO:0000313" key="2">
    <source>
        <dbReference type="Proteomes" id="UP001221757"/>
    </source>
</evidence>
<dbReference type="EMBL" id="JARKIE010000106">
    <property type="protein sequence ID" value="KAJ7683636.1"/>
    <property type="molecule type" value="Genomic_DNA"/>
</dbReference>
<keyword evidence="2" id="KW-1185">Reference proteome</keyword>